<feature type="active site" description="Proton donor/acceptor" evidence="14">
    <location>
        <position position="137"/>
    </location>
</feature>
<proteinExistence type="inferred from homology"/>
<feature type="binding site" evidence="15">
    <location>
        <position position="207"/>
    </location>
    <ligand>
        <name>pyruvate</name>
        <dbReference type="ChEBI" id="CHEBI:15361"/>
    </ligand>
</feature>
<reference evidence="17" key="1">
    <citation type="submission" date="2016-10" db="EMBL/GenBank/DDBJ databases">
        <authorList>
            <person name="Varghese N."/>
            <person name="Submissions S."/>
        </authorList>
    </citation>
    <scope>NUCLEOTIDE SEQUENCE [LARGE SCALE GENOMIC DNA]</scope>
    <source>
        <strain evidence="17">CGMCC 1.1761</strain>
    </source>
</reference>
<keyword evidence="5" id="KW-0963">Cytoplasm</keyword>
<protein>
    <recommendedName>
        <fullName evidence="4 12">4-hydroxy-tetrahydrodipicolinate synthase</fullName>
        <ecNumber evidence="4 12">4.3.3.7</ecNumber>
    </recommendedName>
</protein>
<comment type="catalytic activity">
    <reaction evidence="11">
        <text>L-aspartate 4-semialdehyde + pyruvate = (2S,4S)-4-hydroxy-2,3,4,5-tetrahydrodipicolinate + H2O + H(+)</text>
        <dbReference type="Rhea" id="RHEA:34171"/>
        <dbReference type="ChEBI" id="CHEBI:15361"/>
        <dbReference type="ChEBI" id="CHEBI:15377"/>
        <dbReference type="ChEBI" id="CHEBI:15378"/>
        <dbReference type="ChEBI" id="CHEBI:67139"/>
        <dbReference type="ChEBI" id="CHEBI:537519"/>
        <dbReference type="EC" id="4.3.3.7"/>
    </reaction>
</comment>
<dbReference type="EC" id="4.3.3.7" evidence="4 12"/>
<evidence type="ECO:0000256" key="15">
    <source>
        <dbReference type="PIRSR" id="PIRSR001365-2"/>
    </source>
</evidence>
<dbReference type="EMBL" id="FMTP01000001">
    <property type="protein sequence ID" value="SCW43779.1"/>
    <property type="molecule type" value="Genomic_DNA"/>
</dbReference>
<dbReference type="STRING" id="177413.SAMN05660859_1204"/>
<name>A0A1G4QI63_9HYPH</name>
<feature type="binding site" evidence="15">
    <location>
        <position position="49"/>
    </location>
    <ligand>
        <name>pyruvate</name>
        <dbReference type="ChEBI" id="CHEBI:15361"/>
    </ligand>
</feature>
<dbReference type="PROSITE" id="PS00665">
    <property type="entry name" value="DHDPS_1"/>
    <property type="match status" value="1"/>
</dbReference>
<dbReference type="RefSeq" id="WP_091436883.1">
    <property type="nucleotide sequence ID" value="NZ_FMTP01000001.1"/>
</dbReference>
<comment type="similarity">
    <text evidence="3 13">Belongs to the DapA family.</text>
</comment>
<dbReference type="UniPathway" id="UPA00034">
    <property type="reaction ID" value="UER00017"/>
</dbReference>
<accession>A0A1G4QI63</accession>
<dbReference type="GO" id="GO:0008840">
    <property type="term" value="F:4-hydroxy-tetrahydrodipicolinate synthase activity"/>
    <property type="evidence" value="ECO:0007669"/>
    <property type="project" value="UniProtKB-UniRule"/>
</dbReference>
<dbReference type="PRINTS" id="PR00146">
    <property type="entry name" value="DHPICSNTHASE"/>
</dbReference>
<keyword evidence="8" id="KW-0457">Lysine biosynthesis</keyword>
<dbReference type="SMART" id="SM01130">
    <property type="entry name" value="DHDPS"/>
    <property type="match status" value="1"/>
</dbReference>
<comment type="pathway">
    <text evidence="2">Amino-acid biosynthesis; L-lysine biosynthesis via DAP pathway; (S)-tetrahydrodipicolinate from L-aspartate: step 3/4.</text>
</comment>
<evidence type="ECO:0000256" key="7">
    <source>
        <dbReference type="ARBA" id="ARBA00022915"/>
    </source>
</evidence>
<dbReference type="Pfam" id="PF00701">
    <property type="entry name" value="DHDPS"/>
    <property type="match status" value="1"/>
</dbReference>
<evidence type="ECO:0000256" key="5">
    <source>
        <dbReference type="ARBA" id="ARBA00022490"/>
    </source>
</evidence>
<evidence type="ECO:0000256" key="3">
    <source>
        <dbReference type="ARBA" id="ARBA00007592"/>
    </source>
</evidence>
<evidence type="ECO:0000256" key="14">
    <source>
        <dbReference type="PIRSR" id="PIRSR001365-1"/>
    </source>
</evidence>
<evidence type="ECO:0000256" key="13">
    <source>
        <dbReference type="PIRNR" id="PIRNR001365"/>
    </source>
</evidence>
<evidence type="ECO:0000313" key="16">
    <source>
        <dbReference type="EMBL" id="SCW43779.1"/>
    </source>
</evidence>
<evidence type="ECO:0000256" key="9">
    <source>
        <dbReference type="ARBA" id="ARBA00023239"/>
    </source>
</evidence>
<dbReference type="SUPFAM" id="SSF51569">
    <property type="entry name" value="Aldolase"/>
    <property type="match status" value="1"/>
</dbReference>
<dbReference type="NCBIfam" id="TIGR00674">
    <property type="entry name" value="dapA"/>
    <property type="match status" value="1"/>
</dbReference>
<organism evidence="16 17">
    <name type="scientific">Ancylobacter rudongensis</name>
    <dbReference type="NCBI Taxonomy" id="177413"/>
    <lineage>
        <taxon>Bacteria</taxon>
        <taxon>Pseudomonadati</taxon>
        <taxon>Pseudomonadota</taxon>
        <taxon>Alphaproteobacteria</taxon>
        <taxon>Hyphomicrobiales</taxon>
        <taxon>Xanthobacteraceae</taxon>
        <taxon>Ancylobacter</taxon>
    </lineage>
</organism>
<evidence type="ECO:0000256" key="8">
    <source>
        <dbReference type="ARBA" id="ARBA00023154"/>
    </source>
</evidence>
<evidence type="ECO:0000256" key="1">
    <source>
        <dbReference type="ARBA" id="ARBA00003294"/>
    </source>
</evidence>
<evidence type="ECO:0000256" key="2">
    <source>
        <dbReference type="ARBA" id="ARBA00005120"/>
    </source>
</evidence>
<evidence type="ECO:0000256" key="4">
    <source>
        <dbReference type="ARBA" id="ARBA00012086"/>
    </source>
</evidence>
<evidence type="ECO:0000256" key="6">
    <source>
        <dbReference type="ARBA" id="ARBA00022605"/>
    </source>
</evidence>
<keyword evidence="17" id="KW-1185">Reference proteome</keyword>
<keyword evidence="10" id="KW-0704">Schiff base</keyword>
<evidence type="ECO:0000256" key="12">
    <source>
        <dbReference type="NCBIfam" id="TIGR00674"/>
    </source>
</evidence>
<evidence type="ECO:0000313" key="17">
    <source>
        <dbReference type="Proteomes" id="UP000198889"/>
    </source>
</evidence>
<feature type="active site" description="Schiff-base intermediate with substrate" evidence="14">
    <location>
        <position position="165"/>
    </location>
</feature>
<dbReference type="InterPro" id="IPR013785">
    <property type="entry name" value="Aldolase_TIM"/>
</dbReference>
<dbReference type="Gene3D" id="3.20.20.70">
    <property type="entry name" value="Aldolase class I"/>
    <property type="match status" value="1"/>
</dbReference>
<keyword evidence="7" id="KW-0220">Diaminopimelate biosynthesis</keyword>
<dbReference type="Proteomes" id="UP000198889">
    <property type="component" value="Unassembled WGS sequence"/>
</dbReference>
<dbReference type="InterPro" id="IPR002220">
    <property type="entry name" value="DapA-like"/>
</dbReference>
<dbReference type="GO" id="GO:0019877">
    <property type="term" value="P:diaminopimelate biosynthetic process"/>
    <property type="evidence" value="ECO:0007669"/>
    <property type="project" value="UniProtKB-KW"/>
</dbReference>
<dbReference type="PANTHER" id="PTHR12128">
    <property type="entry name" value="DIHYDRODIPICOLINATE SYNTHASE"/>
    <property type="match status" value="1"/>
</dbReference>
<dbReference type="AlphaFoldDB" id="A0A1G4QI63"/>
<dbReference type="InterPro" id="IPR020624">
    <property type="entry name" value="Schiff_base-form_aldolases_CS"/>
</dbReference>
<dbReference type="InterPro" id="IPR005263">
    <property type="entry name" value="DapA"/>
</dbReference>
<dbReference type="PIRSF" id="PIRSF001365">
    <property type="entry name" value="DHDPS"/>
    <property type="match status" value="1"/>
</dbReference>
<keyword evidence="6" id="KW-0028">Amino-acid biosynthesis</keyword>
<dbReference type="GO" id="GO:0009089">
    <property type="term" value="P:lysine biosynthetic process via diaminopimelate"/>
    <property type="evidence" value="ECO:0007669"/>
    <property type="project" value="UniProtKB-UniRule"/>
</dbReference>
<keyword evidence="9 13" id="KW-0456">Lyase</keyword>
<evidence type="ECO:0000256" key="11">
    <source>
        <dbReference type="ARBA" id="ARBA00047836"/>
    </source>
</evidence>
<gene>
    <name evidence="16" type="ORF">SAMN05660859_1204</name>
</gene>
<evidence type="ECO:0000256" key="10">
    <source>
        <dbReference type="ARBA" id="ARBA00023270"/>
    </source>
</evidence>
<sequence>MTKTNWQGIHSVLVTPFLAEGPIDFPRFEELAEANIANGADGLIVCGSTGEFYAMSVAERVKLFEATVKVAAGRVPVLAGVSDLHTDVVLELTKAAETTGCDGILALPPIYAKPDLREAEHFYRRICAASGLPVMLYNSPVRIGVNITPDLVARLAEIPNVVAIKDSSGDIQQVAELCQKVKGELAVFVGYETMIRSSLPLGVVGVVAMAHQLSGRLVRAYFDACASGDAATADRLEPALFAIYRCFKSGSFYAGIKAAMNALGQPVGIPREPLLPFTDAQQASVAKILAEADVSSLITTLA</sequence>
<comment type="function">
    <text evidence="1">Catalyzes the condensation of (S)-aspartate-beta-semialdehyde [(S)-ASA] and pyruvate to 4-hydroxy-tetrahydrodipicolinate (HTPA).</text>
</comment>
<dbReference type="CDD" id="cd00408">
    <property type="entry name" value="DHDPS-like"/>
    <property type="match status" value="1"/>
</dbReference>
<dbReference type="PANTHER" id="PTHR12128:SF66">
    <property type="entry name" value="4-HYDROXY-2-OXOGLUTARATE ALDOLASE, MITOCHONDRIAL"/>
    <property type="match status" value="1"/>
</dbReference>